<proteinExistence type="predicted"/>
<dbReference type="AlphaFoldDB" id="A0AAP5AIT8"/>
<protein>
    <recommendedName>
        <fullName evidence="4">Toxin co-regulated pilus biosynthesis protein Q C-terminal domain-containing protein</fullName>
    </recommendedName>
</protein>
<dbReference type="KEGG" id="srh:BAY15_2282"/>
<gene>
    <name evidence="2" type="ORF">QE424_001487</name>
</gene>
<feature type="chain" id="PRO_5042928339" description="Toxin co-regulated pilus biosynthesis protein Q C-terminal domain-containing protein" evidence="1">
    <location>
        <begin position="31"/>
        <end position="152"/>
    </location>
</feature>
<feature type="signal peptide" evidence="1">
    <location>
        <begin position="1"/>
        <end position="30"/>
    </location>
</feature>
<dbReference type="EMBL" id="JAUTAS010000001">
    <property type="protein sequence ID" value="MDQ1108328.1"/>
    <property type="molecule type" value="Genomic_DNA"/>
</dbReference>
<dbReference type="RefSeq" id="WP_068852741.1">
    <property type="nucleotide sequence ID" value="NZ_CP016294.1"/>
</dbReference>
<evidence type="ECO:0000313" key="3">
    <source>
        <dbReference type="Proteomes" id="UP001226084"/>
    </source>
</evidence>
<comment type="caution">
    <text evidence="2">The sequence shown here is derived from an EMBL/GenBank/DDBJ whole genome shotgun (WGS) entry which is preliminary data.</text>
</comment>
<evidence type="ECO:0000313" key="2">
    <source>
        <dbReference type="EMBL" id="MDQ1108328.1"/>
    </source>
</evidence>
<sequence length="152" mass="15717">MKQAFLSKGSISVATAVAVLLLAGCATPDAPDFGGRWKPVNRFASTTMEIPLYTSYVYQASPMDGTLKTMLERWAKDSGMTLDYRISSDYTLYGAVSTIGTTNPQQAMIDLTAAYAGQGVSVSIVGNQIVVQSASAASPTAAAGSVDASSGS</sequence>
<organism evidence="2 3">
    <name type="scientific">Stenotrophomonas rhizophila</name>
    <dbReference type="NCBI Taxonomy" id="216778"/>
    <lineage>
        <taxon>Bacteria</taxon>
        <taxon>Pseudomonadati</taxon>
        <taxon>Pseudomonadota</taxon>
        <taxon>Gammaproteobacteria</taxon>
        <taxon>Lysobacterales</taxon>
        <taxon>Lysobacteraceae</taxon>
        <taxon>Stenotrophomonas</taxon>
    </lineage>
</organism>
<accession>A0AAP5AIT8</accession>
<keyword evidence="1" id="KW-0732">Signal</keyword>
<evidence type="ECO:0008006" key="4">
    <source>
        <dbReference type="Google" id="ProtNLM"/>
    </source>
</evidence>
<reference evidence="2" key="1">
    <citation type="submission" date="2023-07" db="EMBL/GenBank/DDBJ databases">
        <title>Functional and genomic diversity of the sorghum phyllosphere microbiome.</title>
        <authorList>
            <person name="Shade A."/>
        </authorList>
    </citation>
    <scope>NUCLEOTIDE SEQUENCE</scope>
    <source>
        <strain evidence="2">SORGH_AS_0457</strain>
    </source>
</reference>
<dbReference type="Gene3D" id="3.55.50.70">
    <property type="match status" value="1"/>
</dbReference>
<dbReference type="Proteomes" id="UP001226084">
    <property type="component" value="Unassembled WGS sequence"/>
</dbReference>
<dbReference type="PROSITE" id="PS51257">
    <property type="entry name" value="PROKAR_LIPOPROTEIN"/>
    <property type="match status" value="1"/>
</dbReference>
<evidence type="ECO:0000256" key="1">
    <source>
        <dbReference type="SAM" id="SignalP"/>
    </source>
</evidence>
<name>A0AAP5AIT8_9GAMM</name>